<protein>
    <recommendedName>
        <fullName evidence="4">Dolichyl-phosphate-mannose-protein mannosyltransferase</fullName>
    </recommendedName>
</protein>
<keyword evidence="1" id="KW-0812">Transmembrane</keyword>
<feature type="transmembrane region" description="Helical" evidence="1">
    <location>
        <begin position="338"/>
        <end position="359"/>
    </location>
</feature>
<feature type="transmembrane region" description="Helical" evidence="1">
    <location>
        <begin position="122"/>
        <end position="146"/>
    </location>
</feature>
<feature type="transmembrane region" description="Helical" evidence="1">
    <location>
        <begin position="17"/>
        <end position="36"/>
    </location>
</feature>
<gene>
    <name evidence="2" type="ORF">GGR21_000419</name>
</gene>
<dbReference type="AlphaFoldDB" id="A0A840CPN2"/>
<reference evidence="2 3" key="1">
    <citation type="submission" date="2020-08" db="EMBL/GenBank/DDBJ databases">
        <title>Genomic Encyclopedia of Type Strains, Phase IV (KMG-IV): sequencing the most valuable type-strain genomes for metagenomic binning, comparative biology and taxonomic classification.</title>
        <authorList>
            <person name="Goeker M."/>
        </authorList>
    </citation>
    <scope>NUCLEOTIDE SEQUENCE [LARGE SCALE GENOMIC DNA]</scope>
    <source>
        <strain evidence="2 3">DSM 104969</strain>
    </source>
</reference>
<accession>A0A840CPN2</accession>
<evidence type="ECO:0000313" key="2">
    <source>
        <dbReference type="EMBL" id="MBB4034532.1"/>
    </source>
</evidence>
<dbReference type="EMBL" id="JACIEP010000002">
    <property type="protein sequence ID" value="MBB4034532.1"/>
    <property type="molecule type" value="Genomic_DNA"/>
</dbReference>
<dbReference type="Pfam" id="PF19528">
    <property type="entry name" value="DUF6056"/>
    <property type="match status" value="1"/>
</dbReference>
<dbReference type="InterPro" id="IPR045691">
    <property type="entry name" value="DUF6056"/>
</dbReference>
<dbReference type="RefSeq" id="WP_183305491.1">
    <property type="nucleotide sequence ID" value="NZ_JACIEP010000002.1"/>
</dbReference>
<feature type="transmembrane region" description="Helical" evidence="1">
    <location>
        <begin position="366"/>
        <end position="385"/>
    </location>
</feature>
<keyword evidence="3" id="KW-1185">Reference proteome</keyword>
<sequence>MERFITSIYNKLSSNKVLLVILIITFVFIYMFNRIYPLMIDDWMYTFIFGQNPPVRVSSFNDILVSQYNHYMQWGGRTVVHIIAQVLIWIGPFWHDLLNSIVLVGLLFLMYRISNYTNKTNITVFIITAVLFWFLQPGFAATMFWITGSANYLWGTMIILLFVYPYYTYYVKGQSRDGIIKMLGFLFFGVIAGWSNENMSIALIFFIIALFIILRKQDKDIPKWAVFGLVGVIIGSLFMLLAPGNYLRYESAMINLNLQRESLFSLDVLMPRVSFMSWLYLKRVFILCLPCLILIHFYKKQKWDSEKKKTFIIAVLFLVSAHVAFISMLASPGFPNRALFGIIVFIIIAIGIIFANMSFQTVKAHAIILLILFASIIGSGIDYGIKYKTVGLISETLKEREQIIKEGKEKGQTDFVFTNGLKIRSRYSYTECTDDPHFWVNILYQNYYGINSVKVIEVEKK</sequence>
<feature type="transmembrane region" description="Helical" evidence="1">
    <location>
        <begin position="152"/>
        <end position="171"/>
    </location>
</feature>
<keyword evidence="1" id="KW-1133">Transmembrane helix</keyword>
<feature type="transmembrane region" description="Helical" evidence="1">
    <location>
        <begin position="224"/>
        <end position="242"/>
    </location>
</feature>
<name>A0A840CPN2_9BACT</name>
<evidence type="ECO:0008006" key="4">
    <source>
        <dbReference type="Google" id="ProtNLM"/>
    </source>
</evidence>
<organism evidence="2 3">
    <name type="scientific">Dysgonomonas hofstadii</name>
    <dbReference type="NCBI Taxonomy" id="637886"/>
    <lineage>
        <taxon>Bacteria</taxon>
        <taxon>Pseudomonadati</taxon>
        <taxon>Bacteroidota</taxon>
        <taxon>Bacteroidia</taxon>
        <taxon>Bacteroidales</taxon>
        <taxon>Dysgonomonadaceae</taxon>
        <taxon>Dysgonomonas</taxon>
    </lineage>
</organism>
<proteinExistence type="predicted"/>
<feature type="transmembrane region" description="Helical" evidence="1">
    <location>
        <begin position="280"/>
        <end position="298"/>
    </location>
</feature>
<feature type="transmembrane region" description="Helical" evidence="1">
    <location>
        <begin position="178"/>
        <end position="195"/>
    </location>
</feature>
<comment type="caution">
    <text evidence="2">The sequence shown here is derived from an EMBL/GenBank/DDBJ whole genome shotgun (WGS) entry which is preliminary data.</text>
</comment>
<evidence type="ECO:0000313" key="3">
    <source>
        <dbReference type="Proteomes" id="UP000555103"/>
    </source>
</evidence>
<keyword evidence="1" id="KW-0472">Membrane</keyword>
<feature type="transmembrane region" description="Helical" evidence="1">
    <location>
        <begin position="201"/>
        <end position="217"/>
    </location>
</feature>
<dbReference type="Proteomes" id="UP000555103">
    <property type="component" value="Unassembled WGS sequence"/>
</dbReference>
<feature type="transmembrane region" description="Helical" evidence="1">
    <location>
        <begin position="82"/>
        <end position="110"/>
    </location>
</feature>
<feature type="transmembrane region" description="Helical" evidence="1">
    <location>
        <begin position="310"/>
        <end position="332"/>
    </location>
</feature>
<evidence type="ECO:0000256" key="1">
    <source>
        <dbReference type="SAM" id="Phobius"/>
    </source>
</evidence>